<feature type="compositionally biased region" description="Polar residues" evidence="4">
    <location>
        <begin position="1"/>
        <end position="18"/>
    </location>
</feature>
<comment type="similarity">
    <text evidence="2">Belongs to the CYSTM1 family.</text>
</comment>
<accession>A0A6C1E4H2</accession>
<keyword evidence="7" id="KW-1185">Reference proteome</keyword>
<dbReference type="InterPro" id="IPR028144">
    <property type="entry name" value="CYSTM_dom"/>
</dbReference>
<dbReference type="Proteomes" id="UP000501346">
    <property type="component" value="Chromosome SeIV-SeII"/>
</dbReference>
<feature type="region of interest" description="Disordered" evidence="4">
    <location>
        <begin position="1"/>
        <end position="88"/>
    </location>
</feature>
<proteinExistence type="inferred from homology"/>
<dbReference type="PANTHER" id="PTHR47564">
    <property type="entry name" value="CYSTEINE-RICH AND TRANSMEMBRANE DOMAIN-CONTAINING PROTEIN 1"/>
    <property type="match status" value="1"/>
</dbReference>
<protein>
    <recommendedName>
        <fullName evidence="5">Cysteine-rich transmembrane domain-containing protein</fullName>
    </recommendedName>
</protein>
<dbReference type="OrthoDB" id="4070117at2759"/>
<evidence type="ECO:0000256" key="1">
    <source>
        <dbReference type="ARBA" id="ARBA00004370"/>
    </source>
</evidence>
<dbReference type="EMBL" id="CP049001">
    <property type="protein sequence ID" value="QID84192.1"/>
    <property type="molecule type" value="Genomic_DNA"/>
</dbReference>
<dbReference type="InterPro" id="IPR043240">
    <property type="entry name" value="CYSTM1-like"/>
</dbReference>
<evidence type="ECO:0000256" key="2">
    <source>
        <dbReference type="ARBA" id="ARBA00009444"/>
    </source>
</evidence>
<dbReference type="GO" id="GO:0016020">
    <property type="term" value="C:membrane"/>
    <property type="evidence" value="ECO:0007669"/>
    <property type="project" value="UniProtKB-SubCell"/>
</dbReference>
<dbReference type="AlphaFoldDB" id="A0A6C1E4H2"/>
<evidence type="ECO:0000259" key="5">
    <source>
        <dbReference type="Pfam" id="PF12734"/>
    </source>
</evidence>
<organism evidence="6 7">
    <name type="scientific">Saccharomyces pastorianus</name>
    <name type="common">Lager yeast</name>
    <name type="synonym">Saccharomyces cerevisiae x Saccharomyces eubayanus</name>
    <dbReference type="NCBI Taxonomy" id="27292"/>
    <lineage>
        <taxon>Eukaryota</taxon>
        <taxon>Fungi</taxon>
        <taxon>Dikarya</taxon>
        <taxon>Ascomycota</taxon>
        <taxon>Saccharomycotina</taxon>
        <taxon>Saccharomycetes</taxon>
        <taxon>Saccharomycetales</taxon>
        <taxon>Saccharomycetaceae</taxon>
        <taxon>Saccharomyces</taxon>
    </lineage>
</organism>
<evidence type="ECO:0000313" key="7">
    <source>
        <dbReference type="Proteomes" id="UP000501346"/>
    </source>
</evidence>
<evidence type="ECO:0000313" key="6">
    <source>
        <dbReference type="EMBL" id="QID84192.1"/>
    </source>
</evidence>
<gene>
    <name evidence="6" type="ORF">GRS66_006685</name>
</gene>
<feature type="domain" description="Cysteine-rich transmembrane" evidence="5">
    <location>
        <begin position="76"/>
        <end position="108"/>
    </location>
</feature>
<comment type="subcellular location">
    <subcellularLocation>
        <location evidence="1">Membrane</location>
    </subcellularLocation>
</comment>
<sequence>MSAQDYYGNSASKQSYSRPNAPPPGYESGSRGFAPQQTQQYYPPQQQQQYYQQQPQYYQQQQQPQYYQQPQNPQQPIYIQQQPASSGNQDCLTGCLAGLCLCCTLDMLI</sequence>
<feature type="compositionally biased region" description="Low complexity" evidence="4">
    <location>
        <begin position="35"/>
        <end position="83"/>
    </location>
</feature>
<keyword evidence="3" id="KW-0472">Membrane</keyword>
<name>A0A6C1E4H2_SACPS</name>
<reference evidence="6 7" key="1">
    <citation type="journal article" date="2019" name="BMC Genomics">
        <title>Chromosome level assembly and comparative genome analysis confirm lager-brewing yeasts originated from a single hybridization.</title>
        <authorList>
            <person name="Salazar A.N."/>
            <person name="Gorter de Vries A.R."/>
            <person name="van den Broek M."/>
            <person name="Brouwers N."/>
            <person name="de la Torre Cortes P."/>
            <person name="Kuijpers N.G.A."/>
            <person name="Daran J.G."/>
            <person name="Abeel T."/>
        </authorList>
    </citation>
    <scope>NUCLEOTIDE SEQUENCE [LARGE SCALE GENOMIC DNA]</scope>
    <source>
        <strain evidence="6 7">CBS 1483</strain>
    </source>
</reference>
<evidence type="ECO:0000256" key="3">
    <source>
        <dbReference type="ARBA" id="ARBA00023136"/>
    </source>
</evidence>
<evidence type="ECO:0000256" key="4">
    <source>
        <dbReference type="SAM" id="MobiDB-lite"/>
    </source>
</evidence>
<dbReference type="PANTHER" id="PTHR47564:SF1">
    <property type="entry name" value="CYSTEINE-RICH AND TRANSMEMBRANE DOMAIN-CONTAINING PROTEIN 1"/>
    <property type="match status" value="1"/>
</dbReference>
<dbReference type="Pfam" id="PF12734">
    <property type="entry name" value="CYSTM"/>
    <property type="match status" value="1"/>
</dbReference>